<dbReference type="AlphaFoldDB" id="A0A8B7XXC2"/>
<dbReference type="GO" id="GO:0019695">
    <property type="term" value="P:choline metabolic process"/>
    <property type="evidence" value="ECO:0007669"/>
    <property type="project" value="TreeGrafter"/>
</dbReference>
<evidence type="ECO:0000256" key="1">
    <source>
        <dbReference type="ARBA" id="ARBA00005964"/>
    </source>
</evidence>
<dbReference type="SUPFAM" id="SSF53474">
    <property type="entry name" value="alpha/beta-Hydrolases"/>
    <property type="match status" value="1"/>
</dbReference>
<dbReference type="InterPro" id="IPR000997">
    <property type="entry name" value="Cholinesterase"/>
</dbReference>
<dbReference type="PANTHER" id="PTHR43918:SF4">
    <property type="entry name" value="CARBOXYLIC ESTER HYDROLASE"/>
    <property type="match status" value="1"/>
</dbReference>
<dbReference type="RefSeq" id="XP_022085529.1">
    <property type="nucleotide sequence ID" value="XM_022229837.1"/>
</dbReference>
<dbReference type="PROSITE" id="PS00122">
    <property type="entry name" value="CARBOXYLESTERASE_B_1"/>
    <property type="match status" value="1"/>
</dbReference>
<dbReference type="PANTHER" id="PTHR43918">
    <property type="entry name" value="ACETYLCHOLINESTERASE"/>
    <property type="match status" value="1"/>
</dbReference>
<feature type="compositionally biased region" description="Basic and acidic residues" evidence="7">
    <location>
        <begin position="570"/>
        <end position="585"/>
    </location>
</feature>
<keyword evidence="2" id="KW-0719">Serine esterase</keyword>
<dbReference type="KEGG" id="aplc:110976514"/>
<dbReference type="FunFam" id="3.40.50.1820:FF:000128">
    <property type="entry name" value="Carboxylic ester hydrolase"/>
    <property type="match status" value="1"/>
</dbReference>
<keyword evidence="4" id="KW-1015">Disulfide bond</keyword>
<feature type="active site" description="Acyl-ester intermediate" evidence="5">
    <location>
        <position position="216"/>
    </location>
</feature>
<evidence type="ECO:0000313" key="9">
    <source>
        <dbReference type="Proteomes" id="UP000694845"/>
    </source>
</evidence>
<gene>
    <name evidence="10" type="primary">LOC110976514</name>
</gene>
<dbReference type="GO" id="GO:0006581">
    <property type="term" value="P:acetylcholine catabolic process"/>
    <property type="evidence" value="ECO:0007669"/>
    <property type="project" value="TreeGrafter"/>
</dbReference>
<dbReference type="Gene3D" id="3.40.50.1820">
    <property type="entry name" value="alpha/beta hydrolase"/>
    <property type="match status" value="1"/>
</dbReference>
<dbReference type="PRINTS" id="PR00878">
    <property type="entry name" value="CHOLNESTRASE"/>
</dbReference>
<feature type="region of interest" description="Disordered" evidence="7">
    <location>
        <begin position="570"/>
        <end position="600"/>
    </location>
</feature>
<keyword evidence="3 6" id="KW-0378">Hydrolase</keyword>
<keyword evidence="9" id="KW-1185">Reference proteome</keyword>
<evidence type="ECO:0000256" key="7">
    <source>
        <dbReference type="SAM" id="MobiDB-lite"/>
    </source>
</evidence>
<evidence type="ECO:0000256" key="3">
    <source>
        <dbReference type="ARBA" id="ARBA00022801"/>
    </source>
</evidence>
<sequence>MEYLKFVCVLCLVFPVVLADGEDPPVVTTSQGRIVGTRFEFSPIDPALRRSVDAYLGIPYAEAPIGPLRFKPPVAKSWSGELQATKLGNRCPQPIVPLGNYTMTGPFGEDCLCVDVFVPQPLPPDAAVLVFIHGGGYIIGAGITEDMYPTPVAAVGDVIVVALNYRLGSFGFLSTNDDVIPGNMGLLDQRLALEWVRDNIKAFGGDPTRVAIFGESAGAGSIGLHMVSPGSGGLYQGAILESGDASAPWATLPGDTARRHAFALGKLVGCERQTSEELLECLQQVEGFDKIIENQYEKLLQEFGQKSLMPFAPVIDGEVIPADPNDLYEQGAINDAVSIIGALADEGMLMVGPAFPNNTEEAPFVDSDTYDAYAKFHLSWMVTPESVVADTVKMMYADPSCAGTPDCNYLQSLSQAIGDAMFVCSGVKTAKAFTKAGRKVYHYHMSHIATTTFLGNKWTKATHGDDLLFVFGLPLVPSANWSFTEDEARMSIQTIKYWANLAKTGNPNLSSLNAEQGKEENLPEWPLFTLEELVYKDLSPSMGNGRGIKAKECLMWNEFIPKLVQTAEEAKKCRETEEAKENKDGVDEEGTCTKETCPEE</sequence>
<dbReference type="GO" id="GO:0003990">
    <property type="term" value="F:acetylcholinesterase activity"/>
    <property type="evidence" value="ECO:0007669"/>
    <property type="project" value="TreeGrafter"/>
</dbReference>
<protein>
    <recommendedName>
        <fullName evidence="6">Carboxylic ester hydrolase</fullName>
        <ecNumber evidence="6">3.1.1.-</ecNumber>
    </recommendedName>
</protein>
<feature type="signal peptide" evidence="6">
    <location>
        <begin position="1"/>
        <end position="19"/>
    </location>
</feature>
<feature type="active site" description="Charge relay system" evidence="5">
    <location>
        <position position="346"/>
    </location>
</feature>
<feature type="domain" description="Carboxylesterase type B" evidence="8">
    <location>
        <begin position="24"/>
        <end position="556"/>
    </location>
</feature>
<dbReference type="InterPro" id="IPR002018">
    <property type="entry name" value="CarbesteraseB"/>
</dbReference>
<evidence type="ECO:0000256" key="2">
    <source>
        <dbReference type="ARBA" id="ARBA00022487"/>
    </source>
</evidence>
<keyword evidence="6" id="KW-0732">Signal</keyword>
<dbReference type="GO" id="GO:0005615">
    <property type="term" value="C:extracellular space"/>
    <property type="evidence" value="ECO:0007669"/>
    <property type="project" value="TreeGrafter"/>
</dbReference>
<dbReference type="Proteomes" id="UP000694845">
    <property type="component" value="Unplaced"/>
</dbReference>
<dbReference type="GO" id="GO:0005886">
    <property type="term" value="C:plasma membrane"/>
    <property type="evidence" value="ECO:0007669"/>
    <property type="project" value="TreeGrafter"/>
</dbReference>
<evidence type="ECO:0000256" key="5">
    <source>
        <dbReference type="PIRSR" id="PIRSR600997-1"/>
    </source>
</evidence>
<dbReference type="InterPro" id="IPR029058">
    <property type="entry name" value="AB_hydrolase_fold"/>
</dbReference>
<dbReference type="GeneID" id="110976514"/>
<dbReference type="OrthoDB" id="408631at2759"/>
<dbReference type="InterPro" id="IPR019826">
    <property type="entry name" value="Carboxylesterase_B_AS"/>
</dbReference>
<evidence type="ECO:0000313" key="10">
    <source>
        <dbReference type="RefSeq" id="XP_022085529.1"/>
    </source>
</evidence>
<reference evidence="10" key="1">
    <citation type="submission" date="2025-08" db="UniProtKB">
        <authorList>
            <consortium name="RefSeq"/>
        </authorList>
    </citation>
    <scope>IDENTIFICATION</scope>
</reference>
<evidence type="ECO:0000259" key="8">
    <source>
        <dbReference type="Pfam" id="PF00135"/>
    </source>
</evidence>
<name>A0A8B7XXC2_ACAPL</name>
<dbReference type="InterPro" id="IPR050654">
    <property type="entry name" value="AChE-related_enzymes"/>
</dbReference>
<dbReference type="EC" id="3.1.1.-" evidence="6"/>
<feature type="chain" id="PRO_5034907022" description="Carboxylic ester hydrolase" evidence="6">
    <location>
        <begin position="20"/>
        <end position="600"/>
    </location>
</feature>
<feature type="active site" description="Charge relay system" evidence="5">
    <location>
        <position position="463"/>
    </location>
</feature>
<evidence type="ECO:0000256" key="4">
    <source>
        <dbReference type="ARBA" id="ARBA00023157"/>
    </source>
</evidence>
<proteinExistence type="inferred from homology"/>
<organism evidence="9 10">
    <name type="scientific">Acanthaster planci</name>
    <name type="common">Crown-of-thorns starfish</name>
    <dbReference type="NCBI Taxonomy" id="133434"/>
    <lineage>
        <taxon>Eukaryota</taxon>
        <taxon>Metazoa</taxon>
        <taxon>Echinodermata</taxon>
        <taxon>Eleutherozoa</taxon>
        <taxon>Asterozoa</taxon>
        <taxon>Asteroidea</taxon>
        <taxon>Valvatacea</taxon>
        <taxon>Valvatida</taxon>
        <taxon>Acanthasteridae</taxon>
        <taxon>Acanthaster</taxon>
    </lineage>
</organism>
<evidence type="ECO:0000256" key="6">
    <source>
        <dbReference type="RuleBase" id="RU361235"/>
    </source>
</evidence>
<dbReference type="OMA" id="ENCIAPT"/>
<dbReference type="Pfam" id="PF00135">
    <property type="entry name" value="COesterase"/>
    <property type="match status" value="1"/>
</dbReference>
<comment type="similarity">
    <text evidence="1 6">Belongs to the type-B carboxylesterase/lipase family.</text>
</comment>
<accession>A0A8B7XXC2</accession>